<dbReference type="InterPro" id="IPR039428">
    <property type="entry name" value="NUOK/Mnh_C1-like"/>
</dbReference>
<dbReference type="Proteomes" id="UP000707356">
    <property type="component" value="Unassembled WGS sequence"/>
</dbReference>
<evidence type="ECO:0000313" key="9">
    <source>
        <dbReference type="Proteomes" id="UP000707356"/>
    </source>
</evidence>
<gene>
    <name evidence="8" type="ORF">KME07_07720</name>
</gene>
<evidence type="ECO:0000256" key="3">
    <source>
        <dbReference type="ARBA" id="ARBA00022475"/>
    </source>
</evidence>
<keyword evidence="6 7" id="KW-0472">Membrane</keyword>
<comment type="similarity">
    <text evidence="2">Belongs to the CPA3 antiporters (TC 2.A.63) subunit C family.</text>
</comment>
<evidence type="ECO:0000256" key="1">
    <source>
        <dbReference type="ARBA" id="ARBA00004651"/>
    </source>
</evidence>
<dbReference type="GO" id="GO:0005886">
    <property type="term" value="C:plasma membrane"/>
    <property type="evidence" value="ECO:0007669"/>
    <property type="project" value="UniProtKB-SubCell"/>
</dbReference>
<dbReference type="PANTHER" id="PTHR34583:SF2">
    <property type="entry name" value="ANTIPORTER SUBUNIT MNHC2-RELATED"/>
    <property type="match status" value="1"/>
</dbReference>
<evidence type="ECO:0000256" key="4">
    <source>
        <dbReference type="ARBA" id="ARBA00022692"/>
    </source>
</evidence>
<feature type="transmembrane region" description="Helical" evidence="7">
    <location>
        <begin position="6"/>
        <end position="25"/>
    </location>
</feature>
<reference evidence="8" key="1">
    <citation type="submission" date="2021-05" db="EMBL/GenBank/DDBJ databases">
        <authorList>
            <person name="Pietrasiak N."/>
            <person name="Ward R."/>
            <person name="Stajich J.E."/>
            <person name="Kurbessoian T."/>
        </authorList>
    </citation>
    <scope>NUCLEOTIDE SEQUENCE</scope>
    <source>
        <strain evidence="8">GSE-TBD4-15B</strain>
    </source>
</reference>
<feature type="transmembrane region" description="Helical" evidence="7">
    <location>
        <begin position="91"/>
        <end position="111"/>
    </location>
</feature>
<dbReference type="EMBL" id="JAHHHV010000038">
    <property type="protein sequence ID" value="MBW4465312.1"/>
    <property type="molecule type" value="Genomic_DNA"/>
</dbReference>
<comment type="subcellular location">
    <subcellularLocation>
        <location evidence="1">Cell membrane</location>
        <topology evidence="1">Multi-pass membrane protein</topology>
    </subcellularLocation>
</comment>
<evidence type="ECO:0000313" key="8">
    <source>
        <dbReference type="EMBL" id="MBW4465312.1"/>
    </source>
</evidence>
<keyword evidence="5 7" id="KW-1133">Transmembrane helix</keyword>
<keyword evidence="3" id="KW-1003">Cell membrane</keyword>
<dbReference type="InterPro" id="IPR050601">
    <property type="entry name" value="CPA3_antiporter_subunitC"/>
</dbReference>
<protein>
    <submittedName>
        <fullName evidence="8">Cation:proton antiporter subunit C</fullName>
    </submittedName>
</protein>
<feature type="transmembrane region" description="Helical" evidence="7">
    <location>
        <begin position="37"/>
        <end position="58"/>
    </location>
</feature>
<reference evidence="8" key="2">
    <citation type="journal article" date="2022" name="Microbiol. Resour. Announc.">
        <title>Metagenome Sequencing to Explore Phylogenomics of Terrestrial Cyanobacteria.</title>
        <authorList>
            <person name="Ward R.D."/>
            <person name="Stajich J.E."/>
            <person name="Johansen J.R."/>
            <person name="Huntemann M."/>
            <person name="Clum A."/>
            <person name="Foster B."/>
            <person name="Foster B."/>
            <person name="Roux S."/>
            <person name="Palaniappan K."/>
            <person name="Varghese N."/>
            <person name="Mukherjee S."/>
            <person name="Reddy T.B.K."/>
            <person name="Daum C."/>
            <person name="Copeland A."/>
            <person name="Chen I.A."/>
            <person name="Ivanova N.N."/>
            <person name="Kyrpides N.C."/>
            <person name="Shapiro N."/>
            <person name="Eloe-Fadrosh E.A."/>
            <person name="Pietrasiak N."/>
        </authorList>
    </citation>
    <scope>NUCLEOTIDE SEQUENCE</scope>
    <source>
        <strain evidence="8">GSE-TBD4-15B</strain>
    </source>
</reference>
<evidence type="ECO:0000256" key="7">
    <source>
        <dbReference type="SAM" id="Phobius"/>
    </source>
</evidence>
<proteinExistence type="inferred from homology"/>
<name>A0A951P9P9_9CYAN</name>
<dbReference type="AlphaFoldDB" id="A0A951P9P9"/>
<evidence type="ECO:0000256" key="2">
    <source>
        <dbReference type="ARBA" id="ARBA00010388"/>
    </source>
</evidence>
<evidence type="ECO:0000256" key="6">
    <source>
        <dbReference type="ARBA" id="ARBA00023136"/>
    </source>
</evidence>
<comment type="caution">
    <text evidence="8">The sequence shown here is derived from an EMBL/GenBank/DDBJ whole genome shotgun (WGS) entry which is preliminary data.</text>
</comment>
<dbReference type="Gene3D" id="1.10.287.3510">
    <property type="match status" value="1"/>
</dbReference>
<accession>A0A951P9P9</accession>
<organism evidence="8 9">
    <name type="scientific">Pegethrix bostrychoides GSE-TBD4-15B</name>
    <dbReference type="NCBI Taxonomy" id="2839662"/>
    <lineage>
        <taxon>Bacteria</taxon>
        <taxon>Bacillati</taxon>
        <taxon>Cyanobacteriota</taxon>
        <taxon>Cyanophyceae</taxon>
        <taxon>Oculatellales</taxon>
        <taxon>Oculatellaceae</taxon>
        <taxon>Pegethrix</taxon>
    </lineage>
</organism>
<dbReference type="Pfam" id="PF00420">
    <property type="entry name" value="Oxidored_q2"/>
    <property type="match status" value="1"/>
</dbReference>
<sequence length="132" mass="14170">MLEASVLITVMCGFFGIIFKKNLVMKIVSMDVMSTGVIAYYVLIASHHGQLTPIVSYVKSSVDSSVASDVISSASDASMSSLSYADPVPQAVILTAIVIGFSIQALMLVGVMKLSRDHPTLDCREIELRQTP</sequence>
<keyword evidence="4 7" id="KW-0812">Transmembrane</keyword>
<evidence type="ECO:0000256" key="5">
    <source>
        <dbReference type="ARBA" id="ARBA00022989"/>
    </source>
</evidence>
<dbReference type="PANTHER" id="PTHR34583">
    <property type="entry name" value="ANTIPORTER SUBUNIT MNHC2-RELATED"/>
    <property type="match status" value="1"/>
</dbReference>